<name>A0A699WE26_TANCI</name>
<proteinExistence type="predicted"/>
<comment type="caution">
    <text evidence="2">The sequence shown here is derived from an EMBL/GenBank/DDBJ whole genome shotgun (WGS) entry which is preliminary data.</text>
</comment>
<gene>
    <name evidence="2" type="ORF">Tci_917132</name>
</gene>
<reference evidence="2" key="1">
    <citation type="journal article" date="2019" name="Sci. Rep.">
        <title>Draft genome of Tanacetum cinerariifolium, the natural source of mosquito coil.</title>
        <authorList>
            <person name="Yamashiro T."/>
            <person name="Shiraishi A."/>
            <person name="Satake H."/>
            <person name="Nakayama K."/>
        </authorList>
    </citation>
    <scope>NUCLEOTIDE SEQUENCE</scope>
</reference>
<protein>
    <submittedName>
        <fullName evidence="2">Uncharacterized protein</fullName>
    </submittedName>
</protein>
<feature type="non-terminal residue" evidence="2">
    <location>
        <position position="1"/>
    </location>
</feature>
<sequence length="34" mass="3547">YDGNSFDNGPAPPPPFTPPPPGKSPNNRSRSPPS</sequence>
<feature type="compositionally biased region" description="Low complexity" evidence="1">
    <location>
        <begin position="24"/>
        <end position="34"/>
    </location>
</feature>
<dbReference type="EMBL" id="BKCJ011641865">
    <property type="protein sequence ID" value="GFD45163.1"/>
    <property type="molecule type" value="Genomic_DNA"/>
</dbReference>
<organism evidence="2">
    <name type="scientific">Tanacetum cinerariifolium</name>
    <name type="common">Dalmatian daisy</name>
    <name type="synonym">Chrysanthemum cinerariifolium</name>
    <dbReference type="NCBI Taxonomy" id="118510"/>
    <lineage>
        <taxon>Eukaryota</taxon>
        <taxon>Viridiplantae</taxon>
        <taxon>Streptophyta</taxon>
        <taxon>Embryophyta</taxon>
        <taxon>Tracheophyta</taxon>
        <taxon>Spermatophyta</taxon>
        <taxon>Magnoliopsida</taxon>
        <taxon>eudicotyledons</taxon>
        <taxon>Gunneridae</taxon>
        <taxon>Pentapetalae</taxon>
        <taxon>asterids</taxon>
        <taxon>campanulids</taxon>
        <taxon>Asterales</taxon>
        <taxon>Asteraceae</taxon>
        <taxon>Asteroideae</taxon>
        <taxon>Anthemideae</taxon>
        <taxon>Anthemidinae</taxon>
        <taxon>Tanacetum</taxon>
    </lineage>
</organism>
<evidence type="ECO:0000256" key="1">
    <source>
        <dbReference type="SAM" id="MobiDB-lite"/>
    </source>
</evidence>
<accession>A0A699WE26</accession>
<evidence type="ECO:0000313" key="2">
    <source>
        <dbReference type="EMBL" id="GFD45163.1"/>
    </source>
</evidence>
<feature type="region of interest" description="Disordered" evidence="1">
    <location>
        <begin position="1"/>
        <end position="34"/>
    </location>
</feature>
<feature type="compositionally biased region" description="Pro residues" evidence="1">
    <location>
        <begin position="10"/>
        <end position="23"/>
    </location>
</feature>
<feature type="non-terminal residue" evidence="2">
    <location>
        <position position="34"/>
    </location>
</feature>
<dbReference type="AlphaFoldDB" id="A0A699WE26"/>